<dbReference type="Pfam" id="PF07007">
    <property type="entry name" value="LprI"/>
    <property type="match status" value="1"/>
</dbReference>
<dbReference type="Proteomes" id="UP000006056">
    <property type="component" value="Chromosome"/>
</dbReference>
<dbReference type="Gene3D" id="1.20.1270.180">
    <property type="match status" value="1"/>
</dbReference>
<dbReference type="EMBL" id="CP003379">
    <property type="protein sequence ID" value="AFL86956.1"/>
    <property type="molecule type" value="Genomic_DNA"/>
</dbReference>
<dbReference type="eggNOG" id="COG3755">
    <property type="taxonomic scope" value="Bacteria"/>
</dbReference>
<dbReference type="STRING" id="926566.Terro_0617"/>
<feature type="signal peptide" evidence="1">
    <location>
        <begin position="1"/>
        <end position="21"/>
    </location>
</feature>
<dbReference type="OrthoDB" id="7340239at2"/>
<feature type="chain" id="PRO_5003683864" description="Lysozyme inhibitor LprI-like N-terminal domain-containing protein" evidence="1">
    <location>
        <begin position="22"/>
        <end position="347"/>
    </location>
</feature>
<reference evidence="3 4" key="1">
    <citation type="submission" date="2012-06" db="EMBL/GenBank/DDBJ databases">
        <title>Complete genome of Terriglobus roseus DSM 18391.</title>
        <authorList>
            <consortium name="US DOE Joint Genome Institute (JGI-PGF)"/>
            <person name="Lucas S."/>
            <person name="Copeland A."/>
            <person name="Lapidus A."/>
            <person name="Glavina del Rio T."/>
            <person name="Dalin E."/>
            <person name="Tice H."/>
            <person name="Bruce D."/>
            <person name="Goodwin L."/>
            <person name="Pitluck S."/>
            <person name="Peters L."/>
            <person name="Mikhailova N."/>
            <person name="Munk A.C.C."/>
            <person name="Kyrpides N."/>
            <person name="Mavromatis K."/>
            <person name="Ivanova N."/>
            <person name="Brettin T."/>
            <person name="Detter J.C."/>
            <person name="Han C."/>
            <person name="Larimer F."/>
            <person name="Land M."/>
            <person name="Hauser L."/>
            <person name="Markowitz V."/>
            <person name="Cheng J.-F."/>
            <person name="Hugenholtz P."/>
            <person name="Woyke T."/>
            <person name="Wu D."/>
            <person name="Brambilla E."/>
            <person name="Klenk H.-P."/>
            <person name="Eisen J.A."/>
        </authorList>
    </citation>
    <scope>NUCLEOTIDE SEQUENCE [LARGE SCALE GENOMIC DNA]</scope>
    <source>
        <strain evidence="4">DSM 18391 / NRRL B-41598 / KBS 63</strain>
    </source>
</reference>
<feature type="domain" description="Lysozyme inhibitor LprI-like N-terminal" evidence="2">
    <location>
        <begin position="259"/>
        <end position="319"/>
    </location>
</feature>
<name>I3ZCI8_TERRK</name>
<dbReference type="AlphaFoldDB" id="I3ZCI8"/>
<keyword evidence="4" id="KW-1185">Reference proteome</keyword>
<dbReference type="KEGG" id="trs:Terro_0617"/>
<organism evidence="3 4">
    <name type="scientific">Terriglobus roseus (strain DSM 18391 / NRRL B-41598 / KBS 63)</name>
    <dbReference type="NCBI Taxonomy" id="926566"/>
    <lineage>
        <taxon>Bacteria</taxon>
        <taxon>Pseudomonadati</taxon>
        <taxon>Acidobacteriota</taxon>
        <taxon>Terriglobia</taxon>
        <taxon>Terriglobales</taxon>
        <taxon>Acidobacteriaceae</taxon>
        <taxon>Terriglobus</taxon>
    </lineage>
</organism>
<evidence type="ECO:0000256" key="1">
    <source>
        <dbReference type="SAM" id="SignalP"/>
    </source>
</evidence>
<dbReference type="RefSeq" id="WP_014784525.1">
    <property type="nucleotide sequence ID" value="NC_018014.1"/>
</dbReference>
<evidence type="ECO:0000259" key="2">
    <source>
        <dbReference type="Pfam" id="PF07007"/>
    </source>
</evidence>
<accession>I3ZCI8</accession>
<protein>
    <recommendedName>
        <fullName evidence="2">Lysozyme inhibitor LprI-like N-terminal domain-containing protein</fullName>
    </recommendedName>
</protein>
<dbReference type="HOGENOM" id="CLU_798760_0_0_0"/>
<evidence type="ECO:0000313" key="4">
    <source>
        <dbReference type="Proteomes" id="UP000006056"/>
    </source>
</evidence>
<sequence>MRLSILTLAAVSLCTAAHLQAQDPTDRSEENWKSVCKSAQATPLPIQPPAGPLSASQLPACDEQALYYGPGSKPNYAAALQCGWWQRAHPRPTVGDMFYGPGVLTMLYANGRGVERNYDLAIRFACENDWAAPAEQASRIGHLEYLRTTHATTGNFDLCDDITSGLSMGTCQAVTSDKVKTARDRNIAAEVSTLPPAAKLLLPNLQKAEQAFEQSRTRNEIDLSGTARGMFAQQEEDKLSDQFLINLQRFHKRDVPATSAAELAKLDTKLNATYQQLQHAPAKSWQFGTIKPEGIRETERAWLKLVDAWTSFARAAYPDLPQTTVRAQLIRLRTHQLQSLLSLSKGS</sequence>
<dbReference type="InterPro" id="IPR009739">
    <property type="entry name" value="LprI-like_N"/>
</dbReference>
<dbReference type="PATRIC" id="fig|926566.3.peg.611"/>
<proteinExistence type="predicted"/>
<evidence type="ECO:0000313" key="3">
    <source>
        <dbReference type="EMBL" id="AFL86956.1"/>
    </source>
</evidence>
<gene>
    <name evidence="3" type="ordered locus">Terro_0617</name>
</gene>
<keyword evidence="1" id="KW-0732">Signal</keyword>